<keyword evidence="2" id="KW-0689">Ribosomal protein</keyword>
<accession>A0ABS4FTB4</accession>
<feature type="signal peptide" evidence="1">
    <location>
        <begin position="1"/>
        <end position="20"/>
    </location>
</feature>
<dbReference type="Proteomes" id="UP001519272">
    <property type="component" value="Unassembled WGS sequence"/>
</dbReference>
<feature type="chain" id="PRO_5045443318" evidence="1">
    <location>
        <begin position="21"/>
        <end position="148"/>
    </location>
</feature>
<reference evidence="2 3" key="1">
    <citation type="submission" date="2021-03" db="EMBL/GenBank/DDBJ databases">
        <title>Genomic Encyclopedia of Type Strains, Phase IV (KMG-IV): sequencing the most valuable type-strain genomes for metagenomic binning, comparative biology and taxonomic classification.</title>
        <authorList>
            <person name="Goeker M."/>
        </authorList>
    </citation>
    <scope>NUCLEOTIDE SEQUENCE [LARGE SCALE GENOMIC DNA]</scope>
    <source>
        <strain evidence="2 3">DSM 14349</strain>
    </source>
</reference>
<dbReference type="GO" id="GO:0005840">
    <property type="term" value="C:ribosome"/>
    <property type="evidence" value="ECO:0007669"/>
    <property type="project" value="UniProtKB-KW"/>
</dbReference>
<protein>
    <submittedName>
        <fullName evidence="2">Ribosomal protein L21</fullName>
    </submittedName>
</protein>
<dbReference type="EMBL" id="JAGGKG010000010">
    <property type="protein sequence ID" value="MBP1905823.1"/>
    <property type="molecule type" value="Genomic_DNA"/>
</dbReference>
<sequence length="148" mass="16602">MKKMFYSALSIMLLITVMFAQPVHVDAANKKAKADKTVNVTVTFVSAKLVENDHVGNEWATEATVNGKVIAEGKSVKLNLKPSDSIKLTAYAEEQDKIPDYNEEETSIKVSSIKKTMNKKLKVIVTENRGRYSGNEAKWEFTFKITKK</sequence>
<comment type="caution">
    <text evidence="2">The sequence shown here is derived from an EMBL/GenBank/DDBJ whole genome shotgun (WGS) entry which is preliminary data.</text>
</comment>
<proteinExistence type="predicted"/>
<gene>
    <name evidence="2" type="ORF">J2Z32_002471</name>
</gene>
<keyword evidence="1" id="KW-0732">Signal</keyword>
<keyword evidence="3" id="KW-1185">Reference proteome</keyword>
<evidence type="ECO:0000313" key="3">
    <source>
        <dbReference type="Proteomes" id="UP001519272"/>
    </source>
</evidence>
<evidence type="ECO:0000256" key="1">
    <source>
        <dbReference type="SAM" id="SignalP"/>
    </source>
</evidence>
<organism evidence="2 3">
    <name type="scientific">Paenibacillus turicensis</name>
    <dbReference type="NCBI Taxonomy" id="160487"/>
    <lineage>
        <taxon>Bacteria</taxon>
        <taxon>Bacillati</taxon>
        <taxon>Bacillota</taxon>
        <taxon>Bacilli</taxon>
        <taxon>Bacillales</taxon>
        <taxon>Paenibacillaceae</taxon>
        <taxon>Paenibacillus</taxon>
    </lineage>
</organism>
<evidence type="ECO:0000313" key="2">
    <source>
        <dbReference type="EMBL" id="MBP1905823.1"/>
    </source>
</evidence>
<name>A0ABS4FTB4_9BACL</name>
<dbReference type="RefSeq" id="WP_210089439.1">
    <property type="nucleotide sequence ID" value="NZ_JAGGKG010000010.1"/>
</dbReference>
<keyword evidence="2" id="KW-0687">Ribonucleoprotein</keyword>